<evidence type="ECO:0000313" key="5">
    <source>
        <dbReference type="EMBL" id="MBB6543596.1"/>
    </source>
</evidence>
<dbReference type="AlphaFoldDB" id="A0A7X0NHJ6"/>
<proteinExistence type="predicted"/>
<dbReference type="InterPro" id="IPR044665">
    <property type="entry name" value="E_coli_cyclophilin_A-like"/>
</dbReference>
<organism evidence="5 6">
    <name type="scientific">Thalassotalea piscium</name>
    <dbReference type="NCBI Taxonomy" id="1230533"/>
    <lineage>
        <taxon>Bacteria</taxon>
        <taxon>Pseudomonadati</taxon>
        <taxon>Pseudomonadota</taxon>
        <taxon>Gammaproteobacteria</taxon>
        <taxon>Alteromonadales</taxon>
        <taxon>Colwelliaceae</taxon>
        <taxon>Thalassotalea</taxon>
    </lineage>
</organism>
<name>A0A7X0NHJ6_9GAMM</name>
<dbReference type="CDD" id="cd00317">
    <property type="entry name" value="cyclophilin"/>
    <property type="match status" value="1"/>
</dbReference>
<evidence type="ECO:0000313" key="6">
    <source>
        <dbReference type="Proteomes" id="UP000537141"/>
    </source>
</evidence>
<keyword evidence="3 5" id="KW-0413">Isomerase</keyword>
<dbReference type="EMBL" id="JACHHU010000016">
    <property type="protein sequence ID" value="MBB6543596.1"/>
    <property type="molecule type" value="Genomic_DNA"/>
</dbReference>
<sequence length="291" mass="32889">MSTRINLLVIFILIINLPSYATNIDKSLYRTPNADNLLYLELDVGLIIIEMNPLFAPKHVAQIKKLVRNDFYNGLTFYRVIDGFVAQAGTSIDEDNGHLDFEIKNKSLQLPIESRIANTVNKPFTLVQSPDMFAAKTGFIEGFTVAKNSEDSLTWLTHCPGVIGMSRNNAPNTATTDFYIVIGQAPRYLDSIMSVFGRVIYGMDNVQRIKRVNAKHNGNFINLSEGTTIKNISVASDLPKDKQLNIVVERTNTTRFRKKLSQRRMRADPFFYEKPPQVLDICQVPVETIIL</sequence>
<evidence type="ECO:0000256" key="3">
    <source>
        <dbReference type="ARBA" id="ARBA00023235"/>
    </source>
</evidence>
<protein>
    <recommendedName>
        <fullName evidence="1">peptidylprolyl isomerase</fullName>
        <ecNumber evidence="1">5.2.1.8</ecNumber>
    </recommendedName>
</protein>
<feature type="domain" description="PPIase cyclophilin-type" evidence="4">
    <location>
        <begin position="43"/>
        <end position="236"/>
    </location>
</feature>
<keyword evidence="2" id="KW-0697">Rotamase</keyword>
<dbReference type="PANTHER" id="PTHR43246">
    <property type="entry name" value="PEPTIDYL-PROLYL CIS-TRANS ISOMERASE CYP38, CHLOROPLASTIC"/>
    <property type="match status" value="1"/>
</dbReference>
<comment type="caution">
    <text evidence="5">The sequence shown here is derived from an EMBL/GenBank/DDBJ whole genome shotgun (WGS) entry which is preliminary data.</text>
</comment>
<dbReference type="InterPro" id="IPR029000">
    <property type="entry name" value="Cyclophilin-like_dom_sf"/>
</dbReference>
<dbReference type="InterPro" id="IPR002130">
    <property type="entry name" value="Cyclophilin-type_PPIase_dom"/>
</dbReference>
<dbReference type="Proteomes" id="UP000537141">
    <property type="component" value="Unassembled WGS sequence"/>
</dbReference>
<reference evidence="5 6" key="1">
    <citation type="submission" date="2020-08" db="EMBL/GenBank/DDBJ databases">
        <title>Genomic Encyclopedia of Type Strains, Phase IV (KMG-IV): sequencing the most valuable type-strain genomes for metagenomic binning, comparative biology and taxonomic classification.</title>
        <authorList>
            <person name="Goeker M."/>
        </authorList>
    </citation>
    <scope>NUCLEOTIDE SEQUENCE [LARGE SCALE GENOMIC DNA]</scope>
    <source>
        <strain evidence="5 6">DSM 26287</strain>
    </source>
</reference>
<dbReference type="Pfam" id="PF00160">
    <property type="entry name" value="Pro_isomerase"/>
    <property type="match status" value="1"/>
</dbReference>
<evidence type="ECO:0000256" key="2">
    <source>
        <dbReference type="ARBA" id="ARBA00023110"/>
    </source>
</evidence>
<dbReference type="GO" id="GO:0003755">
    <property type="term" value="F:peptidyl-prolyl cis-trans isomerase activity"/>
    <property type="evidence" value="ECO:0007669"/>
    <property type="project" value="UniProtKB-KW"/>
</dbReference>
<dbReference type="Gene3D" id="2.40.100.10">
    <property type="entry name" value="Cyclophilin-like"/>
    <property type="match status" value="1"/>
</dbReference>
<dbReference type="PROSITE" id="PS50072">
    <property type="entry name" value="CSA_PPIASE_2"/>
    <property type="match status" value="1"/>
</dbReference>
<dbReference type="SUPFAM" id="SSF50891">
    <property type="entry name" value="Cyclophilin-like"/>
    <property type="match status" value="1"/>
</dbReference>
<accession>A0A7X0NHJ6</accession>
<evidence type="ECO:0000256" key="1">
    <source>
        <dbReference type="ARBA" id="ARBA00013194"/>
    </source>
</evidence>
<gene>
    <name evidence="5" type="ORF">HNQ55_002117</name>
</gene>
<keyword evidence="6" id="KW-1185">Reference proteome</keyword>
<dbReference type="RefSeq" id="WP_184424377.1">
    <property type="nucleotide sequence ID" value="NZ_AP027362.1"/>
</dbReference>
<dbReference type="EC" id="5.2.1.8" evidence="1"/>
<evidence type="ECO:0000259" key="4">
    <source>
        <dbReference type="PROSITE" id="PS50072"/>
    </source>
</evidence>